<dbReference type="PANTHER" id="PTHR11946:SF109">
    <property type="entry name" value="VALINE--TRNA LIGASE"/>
    <property type="match status" value="1"/>
</dbReference>
<dbReference type="NCBIfam" id="NF004349">
    <property type="entry name" value="PRK05729.1"/>
    <property type="match status" value="1"/>
</dbReference>
<dbReference type="InterPro" id="IPR001412">
    <property type="entry name" value="aa-tRNA-synth_I_CS"/>
</dbReference>
<proteinExistence type="inferred from homology"/>
<evidence type="ECO:0000256" key="10">
    <source>
        <dbReference type="ARBA" id="ARBA00029936"/>
    </source>
</evidence>
<dbReference type="Pfam" id="PF00133">
    <property type="entry name" value="tRNA-synt_1"/>
    <property type="match status" value="1"/>
</dbReference>
<dbReference type="CDD" id="cd00817">
    <property type="entry name" value="ValRS_core"/>
    <property type="match status" value="1"/>
</dbReference>
<comment type="similarity">
    <text evidence="2 13">Belongs to the class-I aminoacyl-tRNA synthetase family.</text>
</comment>
<evidence type="ECO:0000256" key="8">
    <source>
        <dbReference type="ARBA" id="ARBA00022917"/>
    </source>
</evidence>
<evidence type="ECO:0000256" key="1">
    <source>
        <dbReference type="ARBA" id="ARBA00004496"/>
    </source>
</evidence>
<evidence type="ECO:0000259" key="15">
    <source>
        <dbReference type="Pfam" id="PF08264"/>
    </source>
</evidence>
<evidence type="ECO:0000259" key="14">
    <source>
        <dbReference type="Pfam" id="PF00133"/>
    </source>
</evidence>
<feature type="domain" description="Methionyl/Valyl/Leucyl/Isoleucyl-tRNA synthetase anticodon-binding" evidence="15">
    <location>
        <begin position="725"/>
        <end position="867"/>
    </location>
</feature>
<dbReference type="HOGENOM" id="CLU_001493_0_0_1"/>
<dbReference type="NCBIfam" id="TIGR00422">
    <property type="entry name" value="valS"/>
    <property type="match status" value="1"/>
</dbReference>
<dbReference type="InterPro" id="IPR009080">
    <property type="entry name" value="tRNAsynth_Ia_anticodon-bd"/>
</dbReference>
<dbReference type="GO" id="GO:0006438">
    <property type="term" value="P:valyl-tRNA aminoacylation"/>
    <property type="evidence" value="ECO:0007669"/>
    <property type="project" value="InterPro"/>
</dbReference>
<comment type="subcellular location">
    <subcellularLocation>
        <location evidence="1">Cytoplasm</location>
    </subcellularLocation>
</comment>
<dbReference type="SUPFAM" id="SSF50677">
    <property type="entry name" value="ValRS/IleRS/LeuRS editing domain"/>
    <property type="match status" value="1"/>
</dbReference>
<dbReference type="GO" id="GO:0004832">
    <property type="term" value="F:valine-tRNA ligase activity"/>
    <property type="evidence" value="ECO:0007669"/>
    <property type="project" value="UniProtKB-EC"/>
</dbReference>
<dbReference type="OMA" id="LDTWMDS"/>
<evidence type="ECO:0000256" key="11">
    <source>
        <dbReference type="ARBA" id="ARBA00047552"/>
    </source>
</evidence>
<dbReference type="InterPro" id="IPR033705">
    <property type="entry name" value="Anticodon_Ia_Val"/>
</dbReference>
<sequence>MDRKQLKEEKKRQKMEKFLSKKTETLSVSKKKVIISLGNGYNPSEIESKWFKIWEENGYFMPGYIVKDREIHNNELTLESTPKQSFLPFVITMPPPNVTGSLHIGHSMMIAIQDCLARYKRMKGFEVLYLPGTDHAGIATQSVVSKQLAKEGKEVDREGFLKAAWDWKNKYGGRIFEQFKRLGASADFSKAKFTLDQGMSEAVVEAFVRLYEKGLIYREAKIVNWCVKLKTTLSDLEVNHEIVKPNTFIKVDGGNYEFGVIYQIKYLTSDGNFVEIQTTRPETIVGDVALCANPKDERYNKMKDLTFINPLTGKEIPLIFDEHSVMDFGTGLLKITPAHDPVDFEIGKRHGLEKLIIFDNENKIFVEGPFFGLKRFEARIKTIEFLKDKGLFVKKVPYEQTLPICSRSGDIIEPTIKEQWWCRCQEMGEKALNAVKNGQIEIHPPEAGKIWSRWLENIRDWCLSRQLWWGHRIPAYKSPSGEWCIGRTKQEAISNYYKERKRVNKQKDTFIYEESDFVQDEDVLDTWFSSGLWPFATMGWPKDTPDLQKYFPGSILETGSDILFFWVARMVMMSLELTGSIPFKQVLLHGIVRDAHGRKMSKSLGNVIDPLFVIDGSSLENLIEVMKSGNLALSEIKLAEKNLRKDFASGIAKCGADALRFTLLSYTLGMKDINLNISRVEGYRRLCNKLWNANKFCKMISGDKNLSTYSKADLKNLSNYSSLIKWILIGRNKAVKNTILNLEKFNFMMATQTIHQFFLYDFCDVFIEVVKNVKEESEKGLNENLNILAANEPPSVVYSKLLRTIFLDILKILHPYLPFITEELYSEYMSDTIMYSTYPEEIEEIDEENSFGRVLDLVKILRTKKAKVINILKGTLEESDLIYLRSLVKKTEINLVDDLKGEVYEDEGVRYEFIN</sequence>
<evidence type="ECO:0000256" key="2">
    <source>
        <dbReference type="ARBA" id="ARBA00005594"/>
    </source>
</evidence>
<keyword evidence="5 13" id="KW-0436">Ligase</keyword>
<organism evidence="16 17">
    <name type="scientific">Nosema bombycis (strain CQ1 / CVCC 102059)</name>
    <name type="common">Microsporidian parasite</name>
    <name type="synonym">Pebrine of silkworm</name>
    <dbReference type="NCBI Taxonomy" id="578461"/>
    <lineage>
        <taxon>Eukaryota</taxon>
        <taxon>Fungi</taxon>
        <taxon>Fungi incertae sedis</taxon>
        <taxon>Microsporidia</taxon>
        <taxon>Nosematidae</taxon>
        <taxon>Nosema</taxon>
    </lineage>
</organism>
<gene>
    <name evidence="16" type="ORF">NBO_984gi002</name>
</gene>
<dbReference type="InterPro" id="IPR002303">
    <property type="entry name" value="Valyl-tRNA_ligase"/>
</dbReference>
<dbReference type="GO" id="GO:0005829">
    <property type="term" value="C:cytosol"/>
    <property type="evidence" value="ECO:0007669"/>
    <property type="project" value="TreeGrafter"/>
</dbReference>
<evidence type="ECO:0000256" key="5">
    <source>
        <dbReference type="ARBA" id="ARBA00022598"/>
    </source>
</evidence>
<keyword evidence="17" id="KW-1185">Reference proteome</keyword>
<dbReference type="InterPro" id="IPR002300">
    <property type="entry name" value="aa-tRNA-synth_Ia"/>
</dbReference>
<feature type="domain" description="Aminoacyl-tRNA synthetase class Ia" evidence="14">
    <location>
        <begin position="83"/>
        <end position="675"/>
    </location>
</feature>
<dbReference type="AlphaFoldDB" id="R0KLX1"/>
<dbReference type="PRINTS" id="PR00986">
    <property type="entry name" value="TRNASYNTHVAL"/>
</dbReference>
<dbReference type="InterPro" id="IPR013155">
    <property type="entry name" value="M/V/L/I-tRNA-synth_anticd-bd"/>
</dbReference>
<evidence type="ECO:0000313" key="17">
    <source>
        <dbReference type="Proteomes" id="UP000016927"/>
    </source>
</evidence>
<dbReference type="Gene3D" id="3.90.740.10">
    <property type="entry name" value="Valyl/Leucyl/Isoleucyl-tRNA synthetase, editing domain"/>
    <property type="match status" value="1"/>
</dbReference>
<dbReference type="FunFam" id="3.40.50.620:FF:000020">
    <property type="entry name" value="Valine--tRNA ligase, mitochondrial"/>
    <property type="match status" value="1"/>
</dbReference>
<name>R0KLX1_NOSB1</name>
<evidence type="ECO:0000256" key="9">
    <source>
        <dbReference type="ARBA" id="ARBA00023146"/>
    </source>
</evidence>
<keyword evidence="4" id="KW-0963">Cytoplasm</keyword>
<evidence type="ECO:0000256" key="3">
    <source>
        <dbReference type="ARBA" id="ARBA00013169"/>
    </source>
</evidence>
<dbReference type="SUPFAM" id="SSF47323">
    <property type="entry name" value="Anticodon-binding domain of a subclass of class I aminoacyl-tRNA synthetases"/>
    <property type="match status" value="1"/>
</dbReference>
<dbReference type="Proteomes" id="UP000016927">
    <property type="component" value="Unassembled WGS sequence"/>
</dbReference>
<comment type="catalytic activity">
    <reaction evidence="11">
        <text>tRNA(Val) + L-valine + ATP = L-valyl-tRNA(Val) + AMP + diphosphate</text>
        <dbReference type="Rhea" id="RHEA:10704"/>
        <dbReference type="Rhea" id="RHEA-COMP:9672"/>
        <dbReference type="Rhea" id="RHEA-COMP:9708"/>
        <dbReference type="ChEBI" id="CHEBI:30616"/>
        <dbReference type="ChEBI" id="CHEBI:33019"/>
        <dbReference type="ChEBI" id="CHEBI:57762"/>
        <dbReference type="ChEBI" id="CHEBI:78442"/>
        <dbReference type="ChEBI" id="CHEBI:78537"/>
        <dbReference type="ChEBI" id="CHEBI:456215"/>
        <dbReference type="EC" id="6.1.1.9"/>
    </reaction>
</comment>
<evidence type="ECO:0000256" key="12">
    <source>
        <dbReference type="ARBA" id="ARBA00072234"/>
    </source>
</evidence>
<dbReference type="OrthoDB" id="629407at2759"/>
<dbReference type="GO" id="GO:0002161">
    <property type="term" value="F:aminoacyl-tRNA deacylase activity"/>
    <property type="evidence" value="ECO:0007669"/>
    <property type="project" value="InterPro"/>
</dbReference>
<dbReference type="GO" id="GO:0005524">
    <property type="term" value="F:ATP binding"/>
    <property type="evidence" value="ECO:0007669"/>
    <property type="project" value="UniProtKB-KW"/>
</dbReference>
<dbReference type="PANTHER" id="PTHR11946">
    <property type="entry name" value="VALYL-TRNA SYNTHETASES"/>
    <property type="match status" value="1"/>
</dbReference>
<keyword evidence="7 13" id="KW-0067">ATP-binding</keyword>
<dbReference type="EMBL" id="KB909891">
    <property type="protein sequence ID" value="EOB11641.1"/>
    <property type="molecule type" value="Genomic_DNA"/>
</dbReference>
<protein>
    <recommendedName>
        <fullName evidence="12">Probable valine--tRNA ligase, cytoplasmic</fullName>
        <ecNumber evidence="3">6.1.1.9</ecNumber>
    </recommendedName>
    <alternativeName>
        <fullName evidence="10">Valyl-tRNA synthetase</fullName>
    </alternativeName>
</protein>
<keyword evidence="9 13" id="KW-0030">Aminoacyl-tRNA synthetase</keyword>
<dbReference type="Pfam" id="PF08264">
    <property type="entry name" value="Anticodon_1"/>
    <property type="match status" value="1"/>
</dbReference>
<evidence type="ECO:0000256" key="7">
    <source>
        <dbReference type="ARBA" id="ARBA00022840"/>
    </source>
</evidence>
<dbReference type="InterPro" id="IPR009008">
    <property type="entry name" value="Val/Leu/Ile-tRNA-synth_edit"/>
</dbReference>
<keyword evidence="6 13" id="KW-0547">Nucleotide-binding</keyword>
<dbReference type="VEuPathDB" id="MicrosporidiaDB:NBO_984gi002"/>
<dbReference type="PROSITE" id="PS00178">
    <property type="entry name" value="AA_TRNA_LIGASE_I"/>
    <property type="match status" value="1"/>
</dbReference>
<dbReference type="FunFam" id="3.40.50.620:FF:000078">
    <property type="entry name" value="Valine--tRNA ligase, mitochondrial"/>
    <property type="match status" value="1"/>
</dbReference>
<dbReference type="SUPFAM" id="SSF52374">
    <property type="entry name" value="Nucleotidylyl transferase"/>
    <property type="match status" value="1"/>
</dbReference>
<dbReference type="InterPro" id="IPR014729">
    <property type="entry name" value="Rossmann-like_a/b/a_fold"/>
</dbReference>
<dbReference type="Gene3D" id="1.10.730.10">
    <property type="entry name" value="Isoleucyl-tRNA Synthetase, Domain 1"/>
    <property type="match status" value="1"/>
</dbReference>
<dbReference type="EC" id="6.1.1.9" evidence="3"/>
<evidence type="ECO:0000256" key="4">
    <source>
        <dbReference type="ARBA" id="ARBA00022490"/>
    </source>
</evidence>
<dbReference type="Gene3D" id="3.40.50.620">
    <property type="entry name" value="HUPs"/>
    <property type="match status" value="2"/>
</dbReference>
<accession>R0KLX1</accession>
<reference evidence="16 17" key="1">
    <citation type="journal article" date="2013" name="BMC Genomics">
        <title>Comparative genomics of parasitic silkworm microsporidia reveal an association between genome expansion and host adaptation.</title>
        <authorList>
            <person name="Pan G."/>
            <person name="Xu J."/>
            <person name="Li T."/>
            <person name="Xia Q."/>
            <person name="Liu S.L."/>
            <person name="Zhang G."/>
            <person name="Li S."/>
            <person name="Li C."/>
            <person name="Liu H."/>
            <person name="Yang L."/>
            <person name="Liu T."/>
            <person name="Zhang X."/>
            <person name="Wu Z."/>
            <person name="Fan W."/>
            <person name="Dang X."/>
            <person name="Xiang H."/>
            <person name="Tao M."/>
            <person name="Li Y."/>
            <person name="Hu J."/>
            <person name="Li Z."/>
            <person name="Lin L."/>
            <person name="Luo J."/>
            <person name="Geng L."/>
            <person name="Wang L."/>
            <person name="Long M."/>
            <person name="Wan Y."/>
            <person name="He N."/>
            <person name="Zhang Z."/>
            <person name="Lu C."/>
            <person name="Keeling P.J."/>
            <person name="Wang J."/>
            <person name="Xiang Z."/>
            <person name="Zhou Z."/>
        </authorList>
    </citation>
    <scope>NUCLEOTIDE SEQUENCE [LARGE SCALE GENOMIC DNA]</scope>
    <source>
        <strain evidence="17">CQ1 / CVCC 102059</strain>
    </source>
</reference>
<evidence type="ECO:0000256" key="13">
    <source>
        <dbReference type="RuleBase" id="RU363035"/>
    </source>
</evidence>
<evidence type="ECO:0000256" key="6">
    <source>
        <dbReference type="ARBA" id="ARBA00022741"/>
    </source>
</evidence>
<dbReference type="CDD" id="cd07962">
    <property type="entry name" value="Anticodon_Ia_Val"/>
    <property type="match status" value="1"/>
</dbReference>
<dbReference type="STRING" id="578461.R0KLX1"/>
<evidence type="ECO:0000313" key="16">
    <source>
        <dbReference type="EMBL" id="EOB11641.1"/>
    </source>
</evidence>
<keyword evidence="8 13" id="KW-0648">Protein biosynthesis</keyword>